<keyword evidence="5" id="KW-1185">Reference proteome</keyword>
<sequence length="380" mass="43422">MLLLAPQLCAADITIWYSHQSESFIEGLVSRFEQETATRVSLVQFEPEKIKAEIILGAQYGGVPDLIFVPSDFLGLYRQMQLEPIPEQWLSTELAQDARETALVDGSYWGVPIIQGNHLMLFYNKQYVANPATSWKSIRTSVTQFQQLHLMPVGWNYSDMYYLVPFLSAFNGRPIYGDLISLNTPAMVQALNFYHQLAQDNVVDGNCDYNCSQKLFIKGETAYAINGDWAYQDLKRELGDNLGVTLLPTVEGKVMHPMKSTFVFAIPEKSRDGSNKKEHIRHFLKFVQRKDNQEWVYQSHRLLPVDQKLFNQVVKQATGDELVILKQLQLAEQMPSLTAMAIAWQAMKKGYLRFKDGLSAEEAAAYMQQLAFTQQQRLQN</sequence>
<evidence type="ECO:0000313" key="5">
    <source>
        <dbReference type="Proteomes" id="UP000240904"/>
    </source>
</evidence>
<dbReference type="PANTHER" id="PTHR30061:SF50">
    <property type="entry name" value="MALTOSE_MALTODEXTRIN-BINDING PERIPLASMIC PROTEIN"/>
    <property type="match status" value="1"/>
</dbReference>
<name>A0A2T3N0X8_9GAMM</name>
<dbReference type="SUPFAM" id="SSF53850">
    <property type="entry name" value="Periplasmic binding protein-like II"/>
    <property type="match status" value="1"/>
</dbReference>
<reference evidence="4 5" key="1">
    <citation type="submission" date="2018-03" db="EMBL/GenBank/DDBJ databases">
        <title>Whole genome sequencing of Histamine producing bacteria.</title>
        <authorList>
            <person name="Butler K."/>
        </authorList>
    </citation>
    <scope>NUCLEOTIDE SEQUENCE [LARGE SCALE GENOMIC DNA]</scope>
    <source>
        <strain evidence="4 5">DSM 16190</strain>
    </source>
</reference>
<dbReference type="GO" id="GO:0055052">
    <property type="term" value="C:ATP-binding cassette (ABC) transporter complex, substrate-binding subunit-containing"/>
    <property type="evidence" value="ECO:0007669"/>
    <property type="project" value="TreeGrafter"/>
</dbReference>
<comment type="similarity">
    <text evidence="1">Belongs to the bacterial solute-binding protein 1 family.</text>
</comment>
<dbReference type="Gene3D" id="3.40.190.10">
    <property type="entry name" value="Periplasmic binding protein-like II"/>
    <property type="match status" value="2"/>
</dbReference>
<protein>
    <submittedName>
        <fullName evidence="4">ABC transporter substrate-binding protein</fullName>
    </submittedName>
</protein>
<gene>
    <name evidence="4" type="ORF">C9I89_07550</name>
</gene>
<dbReference type="Pfam" id="PF13416">
    <property type="entry name" value="SBP_bac_8"/>
    <property type="match status" value="1"/>
</dbReference>
<keyword evidence="3" id="KW-0732">Signal</keyword>
<dbReference type="GO" id="GO:1901982">
    <property type="term" value="F:maltose binding"/>
    <property type="evidence" value="ECO:0007669"/>
    <property type="project" value="TreeGrafter"/>
</dbReference>
<evidence type="ECO:0000313" key="4">
    <source>
        <dbReference type="EMBL" id="PSW05796.1"/>
    </source>
</evidence>
<dbReference type="PANTHER" id="PTHR30061">
    <property type="entry name" value="MALTOSE-BINDING PERIPLASMIC PROTEIN"/>
    <property type="match status" value="1"/>
</dbReference>
<dbReference type="AlphaFoldDB" id="A0A2T3N0X8"/>
<dbReference type="Proteomes" id="UP000240904">
    <property type="component" value="Unassembled WGS sequence"/>
</dbReference>
<proteinExistence type="inferred from homology"/>
<comment type="caution">
    <text evidence="4">The sequence shown here is derived from an EMBL/GenBank/DDBJ whole genome shotgun (WGS) entry which is preliminary data.</text>
</comment>
<dbReference type="GO" id="GO:0042956">
    <property type="term" value="P:maltodextrin transmembrane transport"/>
    <property type="evidence" value="ECO:0007669"/>
    <property type="project" value="TreeGrafter"/>
</dbReference>
<dbReference type="InterPro" id="IPR006059">
    <property type="entry name" value="SBP"/>
</dbReference>
<evidence type="ECO:0000256" key="3">
    <source>
        <dbReference type="ARBA" id="ARBA00022729"/>
    </source>
</evidence>
<evidence type="ECO:0000256" key="1">
    <source>
        <dbReference type="ARBA" id="ARBA00008520"/>
    </source>
</evidence>
<accession>A0A2T3N0X8</accession>
<evidence type="ECO:0000256" key="2">
    <source>
        <dbReference type="ARBA" id="ARBA00022448"/>
    </source>
</evidence>
<organism evidence="4 5">
    <name type="scientific">Photobacterium lipolyticum</name>
    <dbReference type="NCBI Taxonomy" id="266810"/>
    <lineage>
        <taxon>Bacteria</taxon>
        <taxon>Pseudomonadati</taxon>
        <taxon>Pseudomonadota</taxon>
        <taxon>Gammaproteobacteria</taxon>
        <taxon>Vibrionales</taxon>
        <taxon>Vibrionaceae</taxon>
        <taxon>Photobacterium</taxon>
    </lineage>
</organism>
<dbReference type="EMBL" id="PYMC01000004">
    <property type="protein sequence ID" value="PSW05796.1"/>
    <property type="molecule type" value="Genomic_DNA"/>
</dbReference>
<dbReference type="GO" id="GO:0015768">
    <property type="term" value="P:maltose transport"/>
    <property type="evidence" value="ECO:0007669"/>
    <property type="project" value="TreeGrafter"/>
</dbReference>
<dbReference type="OrthoDB" id="9766758at2"/>
<keyword evidence="2" id="KW-0813">Transport</keyword>